<proteinExistence type="predicted"/>
<evidence type="ECO:0000313" key="1">
    <source>
        <dbReference type="EMBL" id="ELQ58247.1"/>
    </source>
</evidence>
<dbReference type="EMBL" id="JH794398">
    <property type="protein sequence ID" value="ELQ58247.1"/>
    <property type="molecule type" value="Genomic_DNA"/>
</dbReference>
<dbReference type="AlphaFoldDB" id="L7IQK5"/>
<gene>
    <name evidence="1" type="ORF">OOW_P131scaffold01677g2</name>
</gene>
<organism>
    <name type="scientific">Pyricularia oryzae (strain P131)</name>
    <name type="common">Rice blast fungus</name>
    <name type="synonym">Magnaporthe oryzae</name>
    <dbReference type="NCBI Taxonomy" id="1143193"/>
    <lineage>
        <taxon>Eukaryota</taxon>
        <taxon>Fungi</taxon>
        <taxon>Dikarya</taxon>
        <taxon>Ascomycota</taxon>
        <taxon>Pezizomycotina</taxon>
        <taxon>Sordariomycetes</taxon>
        <taxon>Sordariomycetidae</taxon>
        <taxon>Magnaporthales</taxon>
        <taxon>Pyriculariaceae</taxon>
        <taxon>Pyricularia</taxon>
    </lineage>
</organism>
<name>L7IQK5_PYRO1</name>
<reference evidence="1" key="1">
    <citation type="journal article" date="2012" name="PLoS Genet.">
        <title>Comparative analysis of the genomes of two field isolates of the rice blast fungus Magnaporthe oryzae.</title>
        <authorList>
            <person name="Xue M."/>
            <person name="Yang J."/>
            <person name="Li Z."/>
            <person name="Hu S."/>
            <person name="Yao N."/>
            <person name="Dean R.A."/>
            <person name="Zhao W."/>
            <person name="Shen M."/>
            <person name="Zhang H."/>
            <person name="Li C."/>
            <person name="Liu L."/>
            <person name="Cao L."/>
            <person name="Xu X."/>
            <person name="Xing Y."/>
            <person name="Hsiang T."/>
            <person name="Zhang Z."/>
            <person name="Xu J.R."/>
            <person name="Peng Y.L."/>
        </authorList>
    </citation>
    <scope>NUCLEOTIDE SEQUENCE [LARGE SCALE GENOMIC DNA]</scope>
    <source>
        <strain evidence="1">P131</strain>
    </source>
</reference>
<accession>L7IQK5</accession>
<protein>
    <submittedName>
        <fullName evidence="1">Uncharacterized protein</fullName>
    </submittedName>
</protein>
<sequence>MRVDRSRHLVSVPSRRTRHRAGFGRGTWGGLVRLGLHSYVAAKWKASVSWHRARLREELAEHRAAVTSISRLSETADVVFTISRARFDGHPFQSHMLIAVPASVLLYMVAKRGRNAILVAFSQRRKNVNLDQQYSTAA</sequence>